<organism evidence="3">
    <name type="scientific">Ditylum brightwellii</name>
    <dbReference type="NCBI Taxonomy" id="49249"/>
    <lineage>
        <taxon>Eukaryota</taxon>
        <taxon>Sar</taxon>
        <taxon>Stramenopiles</taxon>
        <taxon>Ochrophyta</taxon>
        <taxon>Bacillariophyta</taxon>
        <taxon>Mediophyceae</taxon>
        <taxon>Lithodesmiophycidae</taxon>
        <taxon>Lithodesmiales</taxon>
        <taxon>Lithodesmiaceae</taxon>
        <taxon>Ditylum</taxon>
    </lineage>
</organism>
<feature type="region of interest" description="Disordered" evidence="2">
    <location>
        <begin position="134"/>
        <end position="170"/>
    </location>
</feature>
<dbReference type="PANTHER" id="PTHR31996:SF2">
    <property type="entry name" value="COILED-COIL DOMAIN-CONTAINING PROTEIN 115"/>
    <property type="match status" value="1"/>
</dbReference>
<dbReference type="GO" id="GO:0051082">
    <property type="term" value="F:unfolded protein binding"/>
    <property type="evidence" value="ECO:0007669"/>
    <property type="project" value="TreeGrafter"/>
</dbReference>
<sequence>MSSSPSPLLDTLCLLGAYKESQSKANDQLKTALFDLTKARRQSGGLVGASRVYSAADLREDLCALAVLQCKSSVEEPPALVEDDTKSDEKVESNDGDMFRLYLDGIPKQSSSSRSPLDNVISKVVNENAGETTGLRQRKNVTKEEEEENSKWTTEIAEDESKKENPLNLFGGLHPPALKVSQANAKEALKSYVEAANLVSEIMKILNQLESEKK</sequence>
<evidence type="ECO:0000256" key="1">
    <source>
        <dbReference type="ARBA" id="ARBA00093634"/>
    </source>
</evidence>
<evidence type="ECO:0000313" key="3">
    <source>
        <dbReference type="EMBL" id="CAD9356383.1"/>
    </source>
</evidence>
<dbReference type="Pfam" id="PF21730">
    <property type="entry name" value="Vma22_CCDC115"/>
    <property type="match status" value="1"/>
</dbReference>
<dbReference type="EMBL" id="HBGN01038259">
    <property type="protein sequence ID" value="CAD9356383.1"/>
    <property type="molecule type" value="Transcribed_RNA"/>
</dbReference>
<dbReference type="GO" id="GO:0070072">
    <property type="term" value="P:vacuolar proton-transporting V-type ATPase complex assembly"/>
    <property type="evidence" value="ECO:0007669"/>
    <property type="project" value="InterPro"/>
</dbReference>
<evidence type="ECO:0000256" key="2">
    <source>
        <dbReference type="SAM" id="MobiDB-lite"/>
    </source>
</evidence>
<gene>
    <name evidence="3" type="ORF">DBRI1063_LOCUS24465</name>
</gene>
<dbReference type="AlphaFoldDB" id="A0A6U3SC60"/>
<dbReference type="PANTHER" id="PTHR31996">
    <property type="entry name" value="COILED-COIL DOMAIN-CONTAINING PROTEIN 115"/>
    <property type="match status" value="1"/>
</dbReference>
<reference evidence="3" key="1">
    <citation type="submission" date="2021-01" db="EMBL/GenBank/DDBJ databases">
        <authorList>
            <person name="Corre E."/>
            <person name="Pelletier E."/>
            <person name="Niang G."/>
            <person name="Scheremetjew M."/>
            <person name="Finn R."/>
            <person name="Kale V."/>
            <person name="Holt S."/>
            <person name="Cochrane G."/>
            <person name="Meng A."/>
            <person name="Brown T."/>
            <person name="Cohen L."/>
        </authorList>
    </citation>
    <scope>NUCLEOTIDE SEQUENCE</scope>
    <source>
        <strain evidence="3">Pop2</strain>
    </source>
</reference>
<name>A0A6U3SC60_9STRA</name>
<protein>
    <recommendedName>
        <fullName evidence="1">Vacuolar ATPase assembly protein VMA22</fullName>
    </recommendedName>
</protein>
<accession>A0A6U3SC60</accession>
<dbReference type="InterPro" id="IPR040357">
    <property type="entry name" value="Vma22/CCDC115"/>
</dbReference>
<proteinExistence type="predicted"/>